<dbReference type="PROSITE" id="PS50173">
    <property type="entry name" value="UMUC"/>
    <property type="match status" value="1"/>
</dbReference>
<evidence type="ECO:0000256" key="6">
    <source>
        <dbReference type="ARBA" id="ARBA00022833"/>
    </source>
</evidence>
<dbReference type="PANTHER" id="PTHR45873">
    <property type="entry name" value="DNA POLYMERASE ETA"/>
    <property type="match status" value="1"/>
</dbReference>
<keyword evidence="8" id="KW-0539">Nucleus</keyword>
<evidence type="ECO:0000313" key="13">
    <source>
        <dbReference type="EMBL" id="KAL1311583.1"/>
    </source>
</evidence>
<dbReference type="InterPro" id="IPR043502">
    <property type="entry name" value="DNA/RNA_pol_sf"/>
</dbReference>
<protein>
    <recommendedName>
        <fullName evidence="9">DNA polymerase eta</fullName>
    </recommendedName>
</protein>
<sequence length="672" mass="74999">MSSPQSFLASSPMSTSPHRSRKSAFTYKHLGQLATSNPCCPLRVIAHIDLDAFYAQCEMVRLGLPVDKPLAVQQWQGLIAINYPARKFGLNRHITITEAQKLCPELIMQHVATWREGDEKWAYHEDAFKNIATHKVSLDPYRTESRRILATIKEHLPRSSKVEKASIDEVFLDLSAQVHEILLERYAILKGPAPYDDPTEQLPRPPTTVLEWKTDALVDLDDTETEDHDPDWDDVVMLVASEIVRDLRAAIYDKLKYTCSAGIARNKMLAKLGSAHKKPNQQTIIRNRAVQQFLSGFKFTKIRNLGGKLGDEIVAAFNTDTVSELLDVPIERLKKQVGDDTGIWLYNTIRGEDNSEVNTRTQIKSMLSAKSFRPSINSFDAAVRWLRIFVADIFSRLVEEGVLGNKRRPKTINLHHRQGAQTRSKQAPIPLGRNIDETSLFNLAKNLLAQVVVDGRAWPCANLSLSVGGFEDGITNNMGISSFLVRGEEAMSMGAATVGSSDAPSTDTYSNKRRKTDDKSIQRFFSTHTSSEEVISESEDQVGEVQEQKNLHDTASDSIPEDLGVPPPSNQYQDSLLASEVQEDRIHISVGTDQYTCERCARTIAANERTEHNDWHFAKDLQSEERSRTAVNSTASGMNQSRSQSKTTRGRGRGRVAGGRAPEKGQSKLAFG</sequence>
<dbReference type="InterPro" id="IPR036775">
    <property type="entry name" value="DNA_pol_Y-fam_lit_finger_sf"/>
</dbReference>
<keyword evidence="5" id="KW-0863">Zinc-finger</keyword>
<feature type="region of interest" description="Disordered" evidence="10">
    <location>
        <begin position="495"/>
        <end position="549"/>
    </location>
</feature>
<keyword evidence="7" id="KW-0234">DNA repair</keyword>
<dbReference type="Gene3D" id="3.40.1170.60">
    <property type="match status" value="1"/>
</dbReference>
<feature type="compositionally biased region" description="Polar residues" evidence="10">
    <location>
        <begin position="498"/>
        <end position="509"/>
    </location>
</feature>
<dbReference type="Pfam" id="PF00817">
    <property type="entry name" value="IMS"/>
    <property type="match status" value="1"/>
</dbReference>
<feature type="region of interest" description="Disordered" evidence="10">
    <location>
        <begin position="621"/>
        <end position="672"/>
    </location>
</feature>
<evidence type="ECO:0000313" key="14">
    <source>
        <dbReference type="Proteomes" id="UP001562354"/>
    </source>
</evidence>
<feature type="domain" description="UmuC" evidence="11">
    <location>
        <begin position="45"/>
        <end position="306"/>
    </location>
</feature>
<dbReference type="GeneID" id="95975403"/>
<dbReference type="Pfam" id="PF21704">
    <property type="entry name" value="POLH-Rev1_HhH"/>
    <property type="match status" value="1"/>
</dbReference>
<keyword evidence="4" id="KW-0227">DNA damage</keyword>
<evidence type="ECO:0000256" key="3">
    <source>
        <dbReference type="ARBA" id="ARBA00022723"/>
    </source>
</evidence>
<evidence type="ECO:0000256" key="5">
    <source>
        <dbReference type="ARBA" id="ARBA00022771"/>
    </source>
</evidence>
<organism evidence="13 14">
    <name type="scientific">Neodothiora populina</name>
    <dbReference type="NCBI Taxonomy" id="2781224"/>
    <lineage>
        <taxon>Eukaryota</taxon>
        <taxon>Fungi</taxon>
        <taxon>Dikarya</taxon>
        <taxon>Ascomycota</taxon>
        <taxon>Pezizomycotina</taxon>
        <taxon>Dothideomycetes</taxon>
        <taxon>Dothideomycetidae</taxon>
        <taxon>Dothideales</taxon>
        <taxon>Dothioraceae</taxon>
        <taxon>Neodothiora</taxon>
    </lineage>
</organism>
<feature type="compositionally biased region" description="Polar residues" evidence="10">
    <location>
        <begin position="523"/>
        <end position="533"/>
    </location>
</feature>
<keyword evidence="6" id="KW-0862">Zinc</keyword>
<evidence type="ECO:0000256" key="10">
    <source>
        <dbReference type="SAM" id="MobiDB-lite"/>
    </source>
</evidence>
<keyword evidence="2" id="KW-0808">Transferase</keyword>
<feature type="domain" description="UBZ3-type" evidence="12">
    <location>
        <begin position="590"/>
        <end position="624"/>
    </location>
</feature>
<evidence type="ECO:0000259" key="11">
    <source>
        <dbReference type="PROSITE" id="PS50173"/>
    </source>
</evidence>
<reference evidence="13 14" key="1">
    <citation type="submission" date="2024-07" db="EMBL/GenBank/DDBJ databases">
        <title>Draft sequence of the Neodothiora populina.</title>
        <authorList>
            <person name="Drown D.D."/>
            <person name="Schuette U.S."/>
            <person name="Buechlein A.B."/>
            <person name="Rusch D.R."/>
            <person name="Winton L.W."/>
            <person name="Adams G.A."/>
        </authorList>
    </citation>
    <scope>NUCLEOTIDE SEQUENCE [LARGE SCALE GENOMIC DNA]</scope>
    <source>
        <strain evidence="13 14">CPC 39397</strain>
    </source>
</reference>
<dbReference type="InterPro" id="IPR052230">
    <property type="entry name" value="DNA_polymerase_eta"/>
</dbReference>
<dbReference type="Gene3D" id="1.10.150.20">
    <property type="entry name" value="5' to 3' exonuclease, C-terminal subdomain"/>
    <property type="match status" value="1"/>
</dbReference>
<dbReference type="PROSITE" id="PS51907">
    <property type="entry name" value="ZF_UBZ3"/>
    <property type="match status" value="1"/>
</dbReference>
<feature type="compositionally biased region" description="Polar residues" evidence="10">
    <location>
        <begin position="629"/>
        <end position="647"/>
    </location>
</feature>
<evidence type="ECO:0000256" key="4">
    <source>
        <dbReference type="ARBA" id="ARBA00022763"/>
    </source>
</evidence>
<comment type="caution">
    <text evidence="13">The sequence shown here is derived from an EMBL/GenBank/DDBJ whole genome shotgun (WGS) entry which is preliminary data.</text>
</comment>
<dbReference type="Proteomes" id="UP001562354">
    <property type="component" value="Unassembled WGS sequence"/>
</dbReference>
<dbReference type="InterPro" id="IPR041298">
    <property type="entry name" value="UBZ3"/>
</dbReference>
<evidence type="ECO:0000259" key="12">
    <source>
        <dbReference type="PROSITE" id="PS51907"/>
    </source>
</evidence>
<keyword evidence="14" id="KW-1185">Reference proteome</keyword>
<dbReference type="InterPro" id="IPR017961">
    <property type="entry name" value="DNA_pol_Y-fam_little_finger"/>
</dbReference>
<dbReference type="SUPFAM" id="SSF56672">
    <property type="entry name" value="DNA/RNA polymerases"/>
    <property type="match status" value="1"/>
</dbReference>
<keyword evidence="3" id="KW-0479">Metal-binding</keyword>
<dbReference type="Gene3D" id="3.30.70.270">
    <property type="match status" value="1"/>
</dbReference>
<dbReference type="SUPFAM" id="SSF100879">
    <property type="entry name" value="Lesion bypass DNA polymerase (Y-family), little finger domain"/>
    <property type="match status" value="1"/>
</dbReference>
<dbReference type="PIRSF" id="PIRSF036603">
    <property type="entry name" value="DPol_eta"/>
    <property type="match status" value="1"/>
</dbReference>
<accession>A0ABR3PPU5</accession>
<evidence type="ECO:0000256" key="1">
    <source>
        <dbReference type="ARBA" id="ARBA00004123"/>
    </source>
</evidence>
<evidence type="ECO:0000256" key="9">
    <source>
        <dbReference type="ARBA" id="ARBA00044975"/>
    </source>
</evidence>
<evidence type="ECO:0000256" key="2">
    <source>
        <dbReference type="ARBA" id="ARBA00022679"/>
    </source>
</evidence>
<dbReference type="InterPro" id="IPR043128">
    <property type="entry name" value="Rev_trsase/Diguanyl_cyclase"/>
</dbReference>
<evidence type="ECO:0000256" key="7">
    <source>
        <dbReference type="ARBA" id="ARBA00023204"/>
    </source>
</evidence>
<proteinExistence type="predicted"/>
<dbReference type="Gene3D" id="3.30.1490.100">
    <property type="entry name" value="DNA polymerase, Y-family, little finger domain"/>
    <property type="match status" value="1"/>
</dbReference>
<dbReference type="EMBL" id="JBFMKM010000001">
    <property type="protein sequence ID" value="KAL1311583.1"/>
    <property type="molecule type" value="Genomic_DNA"/>
</dbReference>
<comment type="subcellular location">
    <subcellularLocation>
        <location evidence="1">Nucleus</location>
    </subcellularLocation>
</comment>
<gene>
    <name evidence="13" type="ORF">AAFC00_001700</name>
</gene>
<dbReference type="RefSeq" id="XP_069204432.1">
    <property type="nucleotide sequence ID" value="XM_069340916.1"/>
</dbReference>
<evidence type="ECO:0000256" key="8">
    <source>
        <dbReference type="ARBA" id="ARBA00023242"/>
    </source>
</evidence>
<dbReference type="Pfam" id="PF11799">
    <property type="entry name" value="IMS_C"/>
    <property type="match status" value="1"/>
</dbReference>
<dbReference type="InterPro" id="IPR001126">
    <property type="entry name" value="UmuC"/>
</dbReference>
<dbReference type="Pfam" id="PF18439">
    <property type="entry name" value="zf_UBZ"/>
    <property type="match status" value="1"/>
</dbReference>
<name>A0ABR3PPU5_9PEZI</name>
<dbReference type="PANTHER" id="PTHR45873:SF1">
    <property type="entry name" value="DNA POLYMERASE ETA"/>
    <property type="match status" value="1"/>
</dbReference>